<comment type="caution">
    <text evidence="3">The sequence shown here is derived from an EMBL/GenBank/DDBJ whole genome shotgun (WGS) entry which is preliminary data.</text>
</comment>
<dbReference type="PANTHER" id="PTHR35400">
    <property type="entry name" value="SLR1083 PROTEIN"/>
    <property type="match status" value="1"/>
</dbReference>
<name>A0ABP4A957_9ACTN</name>
<dbReference type="InterPro" id="IPR008538">
    <property type="entry name" value="Uma2"/>
</dbReference>
<accession>A0ABP4A957</accession>
<evidence type="ECO:0000256" key="1">
    <source>
        <dbReference type="SAM" id="MobiDB-lite"/>
    </source>
</evidence>
<dbReference type="GO" id="GO:0004519">
    <property type="term" value="F:endonuclease activity"/>
    <property type="evidence" value="ECO:0007669"/>
    <property type="project" value="UniProtKB-KW"/>
</dbReference>
<sequence>MTAEVVSPEMHDHTPASGPDPEMPARKPASLRDPETPDSKSPSLPGWVFPPPQGFVADDLDRIPHLPAHTELIDGSLVFVSQQRDFHTSTLFLLHAGLLRTLPADHRVRREMSIRLADDQRPEPDLIVLGPGAEIRSEATFYQAQDVVLAVEVVSPESKTRDRDRKPVLYARAGIPHFWRVESQEGRPVVHVHELDEWTKAYTVTGVHHDRLKLAVPFDIDVDLAEIDHL</sequence>
<dbReference type="EMBL" id="BAAAHQ010000020">
    <property type="protein sequence ID" value="GAA0933295.1"/>
    <property type="molecule type" value="Genomic_DNA"/>
</dbReference>
<dbReference type="SUPFAM" id="SSF52980">
    <property type="entry name" value="Restriction endonuclease-like"/>
    <property type="match status" value="1"/>
</dbReference>
<reference evidence="4" key="1">
    <citation type="journal article" date="2019" name="Int. J. Syst. Evol. Microbiol.">
        <title>The Global Catalogue of Microorganisms (GCM) 10K type strain sequencing project: providing services to taxonomists for standard genome sequencing and annotation.</title>
        <authorList>
            <consortium name="The Broad Institute Genomics Platform"/>
            <consortium name="The Broad Institute Genome Sequencing Center for Infectious Disease"/>
            <person name="Wu L."/>
            <person name="Ma J."/>
        </authorList>
    </citation>
    <scope>NUCLEOTIDE SEQUENCE [LARGE SCALE GENOMIC DNA]</scope>
    <source>
        <strain evidence="4">JCM 11136</strain>
    </source>
</reference>
<dbReference type="Gene3D" id="3.90.1570.10">
    <property type="entry name" value="tt1808, chain A"/>
    <property type="match status" value="1"/>
</dbReference>
<keyword evidence="3" id="KW-0255">Endonuclease</keyword>
<keyword evidence="3" id="KW-0378">Hydrolase</keyword>
<dbReference type="Proteomes" id="UP001501578">
    <property type="component" value="Unassembled WGS sequence"/>
</dbReference>
<feature type="region of interest" description="Disordered" evidence="1">
    <location>
        <begin position="1"/>
        <end position="48"/>
    </location>
</feature>
<dbReference type="InterPro" id="IPR012296">
    <property type="entry name" value="Nuclease_put_TT1808"/>
</dbReference>
<dbReference type="Pfam" id="PF05685">
    <property type="entry name" value="Uma2"/>
    <property type="match status" value="1"/>
</dbReference>
<dbReference type="CDD" id="cd06260">
    <property type="entry name" value="DUF820-like"/>
    <property type="match status" value="1"/>
</dbReference>
<evidence type="ECO:0000313" key="3">
    <source>
        <dbReference type="EMBL" id="GAA0933295.1"/>
    </source>
</evidence>
<organism evidence="3 4">
    <name type="scientific">Nonomuraea longicatena</name>
    <dbReference type="NCBI Taxonomy" id="83682"/>
    <lineage>
        <taxon>Bacteria</taxon>
        <taxon>Bacillati</taxon>
        <taxon>Actinomycetota</taxon>
        <taxon>Actinomycetes</taxon>
        <taxon>Streptosporangiales</taxon>
        <taxon>Streptosporangiaceae</taxon>
        <taxon>Nonomuraea</taxon>
    </lineage>
</organism>
<protein>
    <submittedName>
        <fullName evidence="3">Uma2 family endonuclease</fullName>
    </submittedName>
</protein>
<gene>
    <name evidence="3" type="ORF">GCM10009560_39460</name>
</gene>
<dbReference type="PANTHER" id="PTHR35400:SF3">
    <property type="entry name" value="SLL1072 PROTEIN"/>
    <property type="match status" value="1"/>
</dbReference>
<feature type="domain" description="Putative restriction endonuclease" evidence="2">
    <location>
        <begin position="58"/>
        <end position="210"/>
    </location>
</feature>
<dbReference type="InterPro" id="IPR011335">
    <property type="entry name" value="Restrct_endonuc-II-like"/>
</dbReference>
<proteinExistence type="predicted"/>
<evidence type="ECO:0000313" key="4">
    <source>
        <dbReference type="Proteomes" id="UP001501578"/>
    </source>
</evidence>
<keyword evidence="4" id="KW-1185">Reference proteome</keyword>
<evidence type="ECO:0000259" key="2">
    <source>
        <dbReference type="Pfam" id="PF05685"/>
    </source>
</evidence>
<keyword evidence="3" id="KW-0540">Nuclease</keyword>